<dbReference type="SMART" id="SM01005">
    <property type="entry name" value="Ala_racemase_C"/>
    <property type="match status" value="1"/>
</dbReference>
<dbReference type="Gene3D" id="3.90.190.20">
    <property type="entry name" value="Mur ligase, C-terminal domain"/>
    <property type="match status" value="1"/>
</dbReference>
<dbReference type="HAMAP" id="MF_01201">
    <property type="entry name" value="Ala_racemase"/>
    <property type="match status" value="1"/>
</dbReference>
<dbReference type="GO" id="GO:0030632">
    <property type="term" value="P:D-alanine biosynthetic process"/>
    <property type="evidence" value="ECO:0007669"/>
    <property type="project" value="UniProtKB-UniRule"/>
</dbReference>
<evidence type="ECO:0000256" key="7">
    <source>
        <dbReference type="PIRSR" id="PIRSR600821-52"/>
    </source>
</evidence>
<dbReference type="GO" id="GO:0030170">
    <property type="term" value="F:pyridoxal phosphate binding"/>
    <property type="evidence" value="ECO:0007669"/>
    <property type="project" value="UniProtKB-UniRule"/>
</dbReference>
<feature type="domain" description="Alanine racemase C-terminal" evidence="8">
    <location>
        <begin position="699"/>
        <end position="824"/>
    </location>
</feature>
<dbReference type="InterPro" id="IPR011079">
    <property type="entry name" value="Ala_racemase_C"/>
</dbReference>
<dbReference type="Gene3D" id="3.40.1390.10">
    <property type="entry name" value="MurE/MurF, N-terminal domain"/>
    <property type="match status" value="1"/>
</dbReference>
<dbReference type="InterPro" id="IPR029066">
    <property type="entry name" value="PLP-binding_barrel"/>
</dbReference>
<gene>
    <name evidence="9" type="ORF">EZ315_02170</name>
</gene>
<dbReference type="InterPro" id="IPR009006">
    <property type="entry name" value="Ala_racemase/Decarboxylase_C"/>
</dbReference>
<dbReference type="Pfam" id="PF01168">
    <property type="entry name" value="Ala_racemase_N"/>
    <property type="match status" value="1"/>
</dbReference>
<dbReference type="Gene3D" id="3.20.20.10">
    <property type="entry name" value="Alanine racemase"/>
    <property type="match status" value="1"/>
</dbReference>
<dbReference type="CDD" id="cd00430">
    <property type="entry name" value="PLPDE_III_AR"/>
    <property type="match status" value="1"/>
</dbReference>
<evidence type="ECO:0000256" key="2">
    <source>
        <dbReference type="ARBA" id="ARBA00001933"/>
    </source>
</evidence>
<comment type="similarity">
    <text evidence="5">Belongs to the alanine racemase family.</text>
</comment>
<dbReference type="UniPathway" id="UPA00042">
    <property type="reaction ID" value="UER00497"/>
</dbReference>
<dbReference type="NCBIfam" id="NF008897">
    <property type="entry name" value="PRK11930.1"/>
    <property type="match status" value="1"/>
</dbReference>
<dbReference type="Gene3D" id="2.40.37.10">
    <property type="entry name" value="Lyase, Ornithine Decarboxylase, Chain A, domain 1"/>
    <property type="match status" value="1"/>
</dbReference>
<dbReference type="PANTHER" id="PTHR30511:SF0">
    <property type="entry name" value="ALANINE RACEMASE, CATABOLIC-RELATED"/>
    <property type="match status" value="1"/>
</dbReference>
<keyword evidence="3 5" id="KW-0663">Pyridoxal phosphate</keyword>
<dbReference type="Proteomes" id="UP000297635">
    <property type="component" value="Unassembled WGS sequence"/>
</dbReference>
<keyword evidence="9" id="KW-0436">Ligase</keyword>
<dbReference type="SUPFAM" id="SSF50621">
    <property type="entry name" value="Alanine racemase C-terminal domain-like"/>
    <property type="match status" value="1"/>
</dbReference>
<dbReference type="EC" id="5.1.1.1" evidence="5"/>
<dbReference type="PANTHER" id="PTHR30511">
    <property type="entry name" value="ALANINE RACEMASE"/>
    <property type="match status" value="1"/>
</dbReference>
<comment type="caution">
    <text evidence="9">The sequence shown here is derived from an EMBL/GenBank/DDBJ whole genome shotgun (WGS) entry which is preliminary data.</text>
</comment>
<evidence type="ECO:0000313" key="10">
    <source>
        <dbReference type="Proteomes" id="UP000297635"/>
    </source>
</evidence>
<feature type="binding site" evidence="5 7">
    <location>
        <position position="769"/>
    </location>
    <ligand>
        <name>substrate</name>
    </ligand>
</feature>
<keyword evidence="10" id="KW-1185">Reference proteome</keyword>
<dbReference type="Pfam" id="PF08245">
    <property type="entry name" value="Mur_ligase_M"/>
    <property type="match status" value="1"/>
</dbReference>
<dbReference type="NCBIfam" id="TIGR00492">
    <property type="entry name" value="alr"/>
    <property type="match status" value="1"/>
</dbReference>
<dbReference type="InterPro" id="IPR036615">
    <property type="entry name" value="Mur_ligase_C_dom_sf"/>
</dbReference>
<dbReference type="Pfam" id="PF00842">
    <property type="entry name" value="Ala_racemase_C"/>
    <property type="match status" value="1"/>
</dbReference>
<evidence type="ECO:0000259" key="8">
    <source>
        <dbReference type="SMART" id="SM01005"/>
    </source>
</evidence>
<comment type="pathway">
    <text evidence="5">Amino-acid biosynthesis; D-alanine biosynthesis; D-alanine from L-alanine: step 1/1.</text>
</comment>
<comment type="cofactor">
    <cofactor evidence="2 5 6">
        <name>pyridoxal 5'-phosphate</name>
        <dbReference type="ChEBI" id="CHEBI:597326"/>
    </cofactor>
</comment>
<evidence type="ECO:0000256" key="4">
    <source>
        <dbReference type="ARBA" id="ARBA00023235"/>
    </source>
</evidence>
<evidence type="ECO:0000256" key="1">
    <source>
        <dbReference type="ARBA" id="ARBA00000316"/>
    </source>
</evidence>
<dbReference type="InterPro" id="IPR013221">
    <property type="entry name" value="Mur_ligase_cen"/>
</dbReference>
<dbReference type="InterPro" id="IPR036565">
    <property type="entry name" value="Mur-like_cat_sf"/>
</dbReference>
<dbReference type="GeneID" id="82148580"/>
<dbReference type="GO" id="GO:0008784">
    <property type="term" value="F:alanine racemase activity"/>
    <property type="evidence" value="ECO:0007669"/>
    <property type="project" value="UniProtKB-UniRule"/>
</dbReference>
<dbReference type="RefSeq" id="WP_135470218.1">
    <property type="nucleotide sequence ID" value="NZ_CASJDB010000007.1"/>
</dbReference>
<evidence type="ECO:0000313" key="9">
    <source>
        <dbReference type="EMBL" id="TGG39567.1"/>
    </source>
</evidence>
<evidence type="ECO:0000256" key="5">
    <source>
        <dbReference type="HAMAP-Rule" id="MF_01201"/>
    </source>
</evidence>
<feature type="modified residue" description="N6-(pyridoxal phosphate)lysine" evidence="5 6">
    <location>
        <position position="492"/>
    </location>
</feature>
<evidence type="ECO:0000256" key="6">
    <source>
        <dbReference type="PIRSR" id="PIRSR600821-50"/>
    </source>
</evidence>
<evidence type="ECO:0000256" key="3">
    <source>
        <dbReference type="ARBA" id="ARBA00022898"/>
    </source>
</evidence>
<feature type="active site" description="Proton acceptor; specific for D-alanine" evidence="5">
    <location>
        <position position="492"/>
    </location>
</feature>
<dbReference type="PRINTS" id="PR00992">
    <property type="entry name" value="ALARACEMASE"/>
</dbReference>
<proteinExistence type="inferred from homology"/>
<comment type="catalytic activity">
    <reaction evidence="1 5">
        <text>L-alanine = D-alanine</text>
        <dbReference type="Rhea" id="RHEA:20249"/>
        <dbReference type="ChEBI" id="CHEBI:57416"/>
        <dbReference type="ChEBI" id="CHEBI:57972"/>
        <dbReference type="EC" id="5.1.1.1"/>
    </reaction>
</comment>
<dbReference type="InterPro" id="IPR001608">
    <property type="entry name" value="Ala_racemase_N"/>
</dbReference>
<dbReference type="InterPro" id="IPR000821">
    <property type="entry name" value="Ala_racemase"/>
</dbReference>
<dbReference type="Gene3D" id="3.40.1190.10">
    <property type="entry name" value="Mur-like, catalytic domain"/>
    <property type="match status" value="1"/>
</dbReference>
<dbReference type="SUPFAM" id="SSF53244">
    <property type="entry name" value="MurD-like peptide ligases, peptide-binding domain"/>
    <property type="match status" value="1"/>
</dbReference>
<protein>
    <recommendedName>
        <fullName evidence="5">Alanine racemase</fullName>
        <ecNumber evidence="5">5.1.1.1</ecNumber>
    </recommendedName>
</protein>
<dbReference type="EMBL" id="SJSA01000001">
    <property type="protein sequence ID" value="TGG39567.1"/>
    <property type="molecule type" value="Genomic_DNA"/>
</dbReference>
<dbReference type="GO" id="GO:0005829">
    <property type="term" value="C:cytosol"/>
    <property type="evidence" value="ECO:0007669"/>
    <property type="project" value="TreeGrafter"/>
</dbReference>
<dbReference type="AlphaFoldDB" id="A0A4Z0V5D0"/>
<reference evidence="9 10" key="1">
    <citation type="submission" date="2019-02" db="EMBL/GenBank/DDBJ databases">
        <title>Isolation and identification of novel species under the genus Muribaculum.</title>
        <authorList>
            <person name="Miyake S."/>
            <person name="Ding Y."/>
            <person name="Low A."/>
            <person name="Soh M."/>
            <person name="Seedorf H."/>
        </authorList>
    </citation>
    <scope>NUCLEOTIDE SEQUENCE [LARGE SCALE GENOMIC DNA]</scope>
    <source>
        <strain evidence="9 10">TLL-A3</strain>
    </source>
</reference>
<keyword evidence="4 5" id="KW-0413">Isomerase</keyword>
<dbReference type="GO" id="GO:0005524">
    <property type="term" value="F:ATP binding"/>
    <property type="evidence" value="ECO:0007669"/>
    <property type="project" value="InterPro"/>
</dbReference>
<sequence>MDYSISEIARIINAGSPAFPDHRITSLLTDSRSLLDPSGTLFFALRTPSGDGNNYIASLYAHGGVRDFVVDTIPADASSMPQANFLKVPSVIDALQKLAASHRAKSGARVIAITGSRGKTTVKEWLYRLISPDLRVVRSPRSYNSQTGVPLSLCAIDSGTEMAIIEAGISLPGEMDRLESVISPEIGIFTNIGAAHSHGFSDIAQKCREKASLMRRCRYAVYCADNRLISDSLPQGPDRVGWTRLDTPGAALRIVRVSKADGSSTIDYHWVPGALSGQFTIPFTSERDIENAVTSLAVMLLLGTDPATIADRMPLLRPVRTRLDVADGVNDCQMIHDTFSSGIASLSLSLDFMSRRVTPDHTLTVILGDIDTEGLPAADVYARAAAMLRLRHIDRIIGIGPEINSRSSSLPAGSVTYPSVEEFLGSVTPDDFRSELILIKGSQDEPLGNVARLLEKRRNGTVLEINLDAVVDNFNFFRSRVRPDTGMVCMIKASGYGAGSHELAKTLQSQGASYLAVAVHDEGVDLRQAGITMPIIVLNPAVDDLNAIFDSHLEPEIYSVDFLRSLIAEARRRGIKDYPVHIKIDSGMHRLGFRLDTLPEVIEVLRSQDCVSPSSIFSHLCAADDPSEDEYTLRQFDYFERCCVMLRSAFPGRRILSHILNSTGITRFPGQQRDMVRLGIGLYGIRTMHDGSQDELRPISSLSTSVISVKHWEAGTTIGYNRRGILSRDSVIATVPVGYADGINRHLGYGNASFCVRGVLCPTVGSICMDSCMIDVTGIPGVQPGDRVEIFGDSVPVEAIADTLGTIPYEVLTSISQRVKRVYYRE</sequence>
<dbReference type="GO" id="GO:0016881">
    <property type="term" value="F:acid-amino acid ligase activity"/>
    <property type="evidence" value="ECO:0007669"/>
    <property type="project" value="InterPro"/>
</dbReference>
<feature type="binding site" evidence="5 7">
    <location>
        <position position="590"/>
    </location>
    <ligand>
        <name>substrate</name>
    </ligand>
</feature>
<dbReference type="SUPFAM" id="SSF63418">
    <property type="entry name" value="MurE/MurF N-terminal domain"/>
    <property type="match status" value="1"/>
</dbReference>
<dbReference type="FunFam" id="3.20.20.10:FF:000002">
    <property type="entry name" value="Alanine racemase"/>
    <property type="match status" value="1"/>
</dbReference>
<name>A0A4Z0V5D0_9BACT</name>
<dbReference type="SUPFAM" id="SSF53623">
    <property type="entry name" value="MurD-like peptide ligases, catalytic domain"/>
    <property type="match status" value="1"/>
</dbReference>
<dbReference type="SUPFAM" id="SSF51419">
    <property type="entry name" value="PLP-binding barrel"/>
    <property type="match status" value="1"/>
</dbReference>
<dbReference type="InterPro" id="IPR035911">
    <property type="entry name" value="MurE/MurF_N"/>
</dbReference>
<comment type="function">
    <text evidence="5">Catalyzes the interconversion of L-alanine and D-alanine. May also act on other amino acids.</text>
</comment>
<feature type="active site" description="Proton acceptor; specific for L-alanine" evidence="5">
    <location>
        <position position="720"/>
    </location>
</feature>
<accession>A0A4Z0V5D0</accession>
<organism evidence="9 10">
    <name type="scientific">Duncaniella freteri</name>
    <dbReference type="NCBI Taxonomy" id="2530391"/>
    <lineage>
        <taxon>Bacteria</taxon>
        <taxon>Pseudomonadati</taxon>
        <taxon>Bacteroidota</taxon>
        <taxon>Bacteroidia</taxon>
        <taxon>Bacteroidales</taxon>
        <taxon>Muribaculaceae</taxon>
        <taxon>Duncaniella</taxon>
    </lineage>
</organism>